<reference evidence="2" key="1">
    <citation type="submission" date="2023-01" db="EMBL/GenBank/DDBJ databases">
        <title>Genome assembly of the deep-sea coral Lophelia pertusa.</title>
        <authorList>
            <person name="Herrera S."/>
            <person name="Cordes E."/>
        </authorList>
    </citation>
    <scope>NUCLEOTIDE SEQUENCE</scope>
    <source>
        <strain evidence="2">USNM1676648</strain>
        <tissue evidence="2">Polyp</tissue>
    </source>
</reference>
<dbReference type="GO" id="GO:0031267">
    <property type="term" value="F:small GTPase binding"/>
    <property type="evidence" value="ECO:0007669"/>
    <property type="project" value="InterPro"/>
</dbReference>
<dbReference type="PANTHER" id="PTHR46345">
    <property type="entry name" value="INVERTED FORMIN-2"/>
    <property type="match status" value="1"/>
</dbReference>
<dbReference type="EMBL" id="MU827306">
    <property type="protein sequence ID" value="KAJ7363368.1"/>
    <property type="molecule type" value="Genomic_DNA"/>
</dbReference>
<feature type="domain" description="Formin GTPase-binding" evidence="1">
    <location>
        <begin position="1"/>
        <end position="123"/>
    </location>
</feature>
<organism evidence="2 3">
    <name type="scientific">Desmophyllum pertusum</name>
    <dbReference type="NCBI Taxonomy" id="174260"/>
    <lineage>
        <taxon>Eukaryota</taxon>
        <taxon>Metazoa</taxon>
        <taxon>Cnidaria</taxon>
        <taxon>Anthozoa</taxon>
        <taxon>Hexacorallia</taxon>
        <taxon>Scleractinia</taxon>
        <taxon>Caryophylliina</taxon>
        <taxon>Caryophylliidae</taxon>
        <taxon>Desmophyllum</taxon>
    </lineage>
</organism>
<evidence type="ECO:0000313" key="3">
    <source>
        <dbReference type="Proteomes" id="UP001163046"/>
    </source>
</evidence>
<dbReference type="SUPFAM" id="SSF48371">
    <property type="entry name" value="ARM repeat"/>
    <property type="match status" value="1"/>
</dbReference>
<sequence length="126" mass="14252">MSRITVKNKWSSLKRHLSAGDEGFWLSSEASPEYCVRLLRFPTLQTYYGIHNKLKSSSNGWMCEFLESNGMEVLLGALERLSSAKLFVDAVMLLECTSCIKTVMNSKTGLDFMVGNRDFTRRLGRG</sequence>
<dbReference type="GO" id="GO:0030036">
    <property type="term" value="P:actin cytoskeleton organization"/>
    <property type="evidence" value="ECO:0007669"/>
    <property type="project" value="InterPro"/>
</dbReference>
<evidence type="ECO:0000259" key="1">
    <source>
        <dbReference type="SMART" id="SM01140"/>
    </source>
</evidence>
<dbReference type="SMART" id="SM01140">
    <property type="entry name" value="Drf_GBD"/>
    <property type="match status" value="1"/>
</dbReference>
<dbReference type="InterPro" id="IPR016024">
    <property type="entry name" value="ARM-type_fold"/>
</dbReference>
<comment type="caution">
    <text evidence="2">The sequence shown here is derived from an EMBL/GenBank/DDBJ whole genome shotgun (WGS) entry which is preliminary data.</text>
</comment>
<accession>A0A9X0CMZ7</accession>
<dbReference type="Gene3D" id="1.25.10.10">
    <property type="entry name" value="Leucine-rich Repeat Variant"/>
    <property type="match status" value="1"/>
</dbReference>
<dbReference type="Proteomes" id="UP001163046">
    <property type="component" value="Unassembled WGS sequence"/>
</dbReference>
<dbReference type="OrthoDB" id="26518at2759"/>
<dbReference type="AlphaFoldDB" id="A0A9X0CMZ7"/>
<dbReference type="GO" id="GO:0003779">
    <property type="term" value="F:actin binding"/>
    <property type="evidence" value="ECO:0007669"/>
    <property type="project" value="InterPro"/>
</dbReference>
<dbReference type="InterPro" id="IPR010473">
    <property type="entry name" value="GTPase-bd"/>
</dbReference>
<gene>
    <name evidence="2" type="ORF">OS493_011656</name>
</gene>
<proteinExistence type="predicted"/>
<dbReference type="Pfam" id="PF06371">
    <property type="entry name" value="Drf_GBD"/>
    <property type="match status" value="1"/>
</dbReference>
<name>A0A9X0CMZ7_9CNID</name>
<keyword evidence="3" id="KW-1185">Reference proteome</keyword>
<protein>
    <recommendedName>
        <fullName evidence="1">Formin GTPase-binding domain-containing protein</fullName>
    </recommendedName>
</protein>
<dbReference type="PANTHER" id="PTHR46345:SF8">
    <property type="entry name" value="FORMIN 3, ISOFORM B"/>
    <property type="match status" value="1"/>
</dbReference>
<evidence type="ECO:0000313" key="2">
    <source>
        <dbReference type="EMBL" id="KAJ7363368.1"/>
    </source>
</evidence>
<dbReference type="InterPro" id="IPR011989">
    <property type="entry name" value="ARM-like"/>
</dbReference>